<feature type="non-terminal residue" evidence="1">
    <location>
        <position position="1"/>
    </location>
</feature>
<dbReference type="Proteomes" id="UP001445076">
    <property type="component" value="Unassembled WGS sequence"/>
</dbReference>
<reference evidence="1 2" key="1">
    <citation type="journal article" date="2024" name="BMC Genomics">
        <title>Genome assembly of redclaw crayfish (Cherax quadricarinatus) provides insights into its immune adaptation and hypoxia tolerance.</title>
        <authorList>
            <person name="Liu Z."/>
            <person name="Zheng J."/>
            <person name="Li H."/>
            <person name="Fang K."/>
            <person name="Wang S."/>
            <person name="He J."/>
            <person name="Zhou D."/>
            <person name="Weng S."/>
            <person name="Chi M."/>
            <person name="Gu Z."/>
            <person name="He J."/>
            <person name="Li F."/>
            <person name="Wang M."/>
        </authorList>
    </citation>
    <scope>NUCLEOTIDE SEQUENCE [LARGE SCALE GENOMIC DNA]</scope>
    <source>
        <strain evidence="1">ZL_2023a</strain>
    </source>
</reference>
<keyword evidence="2" id="KW-1185">Reference proteome</keyword>
<evidence type="ECO:0000313" key="2">
    <source>
        <dbReference type="Proteomes" id="UP001445076"/>
    </source>
</evidence>
<protein>
    <submittedName>
        <fullName evidence="1">Uncharacterized protein</fullName>
    </submittedName>
</protein>
<gene>
    <name evidence="1" type="ORF">OTU49_009623</name>
</gene>
<evidence type="ECO:0000313" key="1">
    <source>
        <dbReference type="EMBL" id="KAK8727560.1"/>
    </source>
</evidence>
<organism evidence="1 2">
    <name type="scientific">Cherax quadricarinatus</name>
    <name type="common">Australian red claw crayfish</name>
    <dbReference type="NCBI Taxonomy" id="27406"/>
    <lineage>
        <taxon>Eukaryota</taxon>
        <taxon>Metazoa</taxon>
        <taxon>Ecdysozoa</taxon>
        <taxon>Arthropoda</taxon>
        <taxon>Crustacea</taxon>
        <taxon>Multicrustacea</taxon>
        <taxon>Malacostraca</taxon>
        <taxon>Eumalacostraca</taxon>
        <taxon>Eucarida</taxon>
        <taxon>Decapoda</taxon>
        <taxon>Pleocyemata</taxon>
        <taxon>Astacidea</taxon>
        <taxon>Parastacoidea</taxon>
        <taxon>Parastacidae</taxon>
        <taxon>Cherax</taxon>
    </lineage>
</organism>
<dbReference type="AlphaFoldDB" id="A0AAW0W9T7"/>
<sequence length="154" mass="16619">FFIAGRKIFTRGFNTEHLFISGSLGGINLQDLVPISATGVIVGNVKFTAPINIMGNLMVSGLIDGVDLASVFSNRVTLGENQTLFGSWQFEEIIVEGDLEVEQINDVLVSDLVVKYGMILQEISGHKIITGTLSVQGDVHTSRLNGLDIVQLNS</sequence>
<comment type="caution">
    <text evidence="1">The sequence shown here is derived from an EMBL/GenBank/DDBJ whole genome shotgun (WGS) entry which is preliminary data.</text>
</comment>
<accession>A0AAW0W9T7</accession>
<name>A0AAW0W9T7_CHEQU</name>
<dbReference type="EMBL" id="JARKIK010000075">
    <property type="protein sequence ID" value="KAK8727560.1"/>
    <property type="molecule type" value="Genomic_DNA"/>
</dbReference>
<feature type="non-terminal residue" evidence="1">
    <location>
        <position position="154"/>
    </location>
</feature>
<proteinExistence type="predicted"/>